<dbReference type="Gene3D" id="3.30.40.10">
    <property type="entry name" value="Zinc/RING finger domain, C3HC4 (zinc finger)"/>
    <property type="match status" value="1"/>
</dbReference>
<feature type="compositionally biased region" description="Acidic residues" evidence="20">
    <location>
        <begin position="961"/>
        <end position="981"/>
    </location>
</feature>
<reference evidence="21" key="3">
    <citation type="submission" date="2025-09" db="UniProtKB">
        <authorList>
            <consortium name="Ensembl"/>
        </authorList>
    </citation>
    <scope>IDENTIFICATION</scope>
    <source>
        <strain evidence="21">broiler</strain>
    </source>
</reference>
<dbReference type="PANTHER" id="PTHR23123">
    <property type="entry name" value="PHD/F-BOX CONTAINING PROTEIN"/>
    <property type="match status" value="1"/>
</dbReference>
<evidence type="ECO:0000256" key="11">
    <source>
        <dbReference type="ARBA" id="ARBA00022853"/>
    </source>
</evidence>
<keyword evidence="17" id="KW-0804">Transcription</keyword>
<dbReference type="GO" id="GO:0010944">
    <property type="term" value="P:negative regulation of transcription by competitive promoter binding"/>
    <property type="evidence" value="ECO:0007669"/>
    <property type="project" value="Ensembl"/>
</dbReference>
<dbReference type="SMART" id="SM00558">
    <property type="entry name" value="JmjC"/>
    <property type="match status" value="1"/>
</dbReference>
<dbReference type="GO" id="GO:0032452">
    <property type="term" value="F:histone demethylase activity"/>
    <property type="evidence" value="ECO:0000318"/>
    <property type="project" value="GO_Central"/>
</dbReference>
<evidence type="ECO:0000256" key="18">
    <source>
        <dbReference type="ARBA" id="ARBA00023242"/>
    </source>
</evidence>
<feature type="region of interest" description="Disordered" evidence="20">
    <location>
        <begin position="1"/>
        <end position="49"/>
    </location>
</feature>
<feature type="compositionally biased region" description="Acidic residues" evidence="20">
    <location>
        <begin position="409"/>
        <end position="419"/>
    </location>
</feature>
<feature type="region of interest" description="Disordered" evidence="20">
    <location>
        <begin position="402"/>
        <end position="435"/>
    </location>
</feature>
<feature type="compositionally biased region" description="Low complexity" evidence="20">
    <location>
        <begin position="24"/>
        <end position="33"/>
    </location>
</feature>
<name>A0A1D5NW01_CHICK</name>
<keyword evidence="16" id="KW-0238">DNA-binding</keyword>
<evidence type="ECO:0000313" key="21">
    <source>
        <dbReference type="Ensembl" id="ENSGALP00010034205.1"/>
    </source>
</evidence>
<dbReference type="PROSITE" id="PS01359">
    <property type="entry name" value="ZF_PHD_1"/>
    <property type="match status" value="1"/>
</dbReference>
<dbReference type="SUPFAM" id="SSF51197">
    <property type="entry name" value="Clavaminate synthase-like"/>
    <property type="match status" value="1"/>
</dbReference>
<evidence type="ECO:0000256" key="19">
    <source>
        <dbReference type="ARBA" id="ARBA00047915"/>
    </source>
</evidence>
<dbReference type="InterPro" id="IPR001965">
    <property type="entry name" value="Znf_PHD"/>
</dbReference>
<accession>A0A1D5NW01</accession>
<dbReference type="VEuPathDB" id="HostDB:geneid_425999"/>
<dbReference type="GO" id="GO:0042752">
    <property type="term" value="P:regulation of circadian rhythm"/>
    <property type="evidence" value="ECO:0007669"/>
    <property type="project" value="Ensembl"/>
</dbReference>
<keyword evidence="10" id="KW-0862">Zinc</keyword>
<keyword evidence="11" id="KW-0156">Chromatin regulator</keyword>
<dbReference type="Ensembl" id="ENSGALT00010056462.1">
    <property type="protein sequence ID" value="ENSGALP00010034205.1"/>
    <property type="gene ID" value="ENSGALG00010023166.1"/>
</dbReference>
<dbReference type="eggNOG" id="KOG1947">
    <property type="taxonomic scope" value="Eukaryota"/>
</dbReference>
<evidence type="ECO:0000256" key="13">
    <source>
        <dbReference type="ARBA" id="ARBA00023002"/>
    </source>
</evidence>
<dbReference type="InterPro" id="IPR019787">
    <property type="entry name" value="Znf_PHD-finger"/>
</dbReference>
<keyword evidence="7" id="KW-0479">Metal-binding</keyword>
<evidence type="ECO:0000256" key="4">
    <source>
        <dbReference type="ARBA" id="ARBA00013246"/>
    </source>
</evidence>
<dbReference type="PROSITE" id="PS51184">
    <property type="entry name" value="JMJC"/>
    <property type="match status" value="1"/>
</dbReference>
<dbReference type="InParanoid" id="A0A1D5NW01"/>
<dbReference type="PROSITE" id="PS50016">
    <property type="entry name" value="ZF_PHD_2"/>
    <property type="match status" value="1"/>
</dbReference>
<feature type="compositionally biased region" description="Low complexity" evidence="20">
    <location>
        <begin position="464"/>
        <end position="476"/>
    </location>
</feature>
<dbReference type="Pfam" id="PF16866">
    <property type="entry name" value="PHD_4"/>
    <property type="match status" value="1"/>
</dbReference>
<protein>
    <recommendedName>
        <fullName evidence="4">[histone H3]-dimethyl-L-lysine(36) demethylase</fullName>
        <ecNumber evidence="4">1.14.11.27</ecNumber>
    </recommendedName>
</protein>
<feature type="region of interest" description="Disordered" evidence="20">
    <location>
        <begin position="459"/>
        <end position="493"/>
    </location>
</feature>
<dbReference type="Proteomes" id="UP000000539">
    <property type="component" value="Chromosome 5"/>
</dbReference>
<dbReference type="EC" id="1.14.11.27" evidence="4"/>
<feature type="region of interest" description="Disordered" evidence="20">
    <location>
        <begin position="789"/>
        <end position="868"/>
    </location>
</feature>
<dbReference type="GO" id="GO:0045322">
    <property type="term" value="F:unmethylated CpG binding"/>
    <property type="evidence" value="ECO:0007669"/>
    <property type="project" value="Ensembl"/>
</dbReference>
<evidence type="ECO:0000256" key="17">
    <source>
        <dbReference type="ARBA" id="ARBA00023163"/>
    </source>
</evidence>
<dbReference type="SMART" id="SM00249">
    <property type="entry name" value="PHD"/>
    <property type="match status" value="1"/>
</dbReference>
<keyword evidence="6" id="KW-0433">Leucine-rich repeat</keyword>
<feature type="compositionally biased region" description="Basic and acidic residues" evidence="20">
    <location>
        <begin position="856"/>
        <end position="867"/>
    </location>
</feature>
<reference evidence="21" key="2">
    <citation type="submission" date="2025-08" db="UniProtKB">
        <authorList>
            <consortium name="Ensembl"/>
        </authorList>
    </citation>
    <scope>IDENTIFICATION</scope>
    <source>
        <strain evidence="21">broiler</strain>
    </source>
</reference>
<keyword evidence="15" id="KW-0805">Transcription regulation</keyword>
<dbReference type="SUPFAM" id="SSF57903">
    <property type="entry name" value="FYVE/PHD zinc finger"/>
    <property type="match status" value="1"/>
</dbReference>
<keyword evidence="9" id="KW-0863">Zinc-finger</keyword>
<dbReference type="GO" id="GO:0006357">
    <property type="term" value="P:regulation of transcription by RNA polymerase II"/>
    <property type="evidence" value="ECO:0000318"/>
    <property type="project" value="GO_Central"/>
</dbReference>
<comment type="catalytic activity">
    <reaction evidence="19">
        <text>N(6),N(6)-dimethyl-L-lysyl(36)-[histone H3] + 2 2-oxoglutarate + 2 O2 = L-lysyl(36)-[histone H3] + 2 formaldehyde + 2 succinate + 2 CO2</text>
        <dbReference type="Rhea" id="RHEA:42032"/>
        <dbReference type="Rhea" id="RHEA-COMP:9785"/>
        <dbReference type="Rhea" id="RHEA-COMP:9787"/>
        <dbReference type="ChEBI" id="CHEBI:15379"/>
        <dbReference type="ChEBI" id="CHEBI:16526"/>
        <dbReference type="ChEBI" id="CHEBI:16810"/>
        <dbReference type="ChEBI" id="CHEBI:16842"/>
        <dbReference type="ChEBI" id="CHEBI:29969"/>
        <dbReference type="ChEBI" id="CHEBI:30031"/>
        <dbReference type="ChEBI" id="CHEBI:61976"/>
        <dbReference type="EC" id="1.14.11.27"/>
    </reaction>
</comment>
<evidence type="ECO:0000256" key="20">
    <source>
        <dbReference type="SAM" id="MobiDB-lite"/>
    </source>
</evidence>
<feature type="region of interest" description="Disordered" evidence="20">
    <location>
        <begin position="951"/>
        <end position="996"/>
    </location>
</feature>
<dbReference type="GO" id="GO:0005654">
    <property type="term" value="C:nucleoplasm"/>
    <property type="evidence" value="ECO:0007669"/>
    <property type="project" value="Ensembl"/>
</dbReference>
<dbReference type="OrthoDB" id="5876800at2759"/>
<dbReference type="InterPro" id="IPR050690">
    <property type="entry name" value="JHDM1_Histone_Demethylase"/>
</dbReference>
<dbReference type="GlyGen" id="A0A1D5NW01">
    <property type="glycosylation" value="3 sites"/>
</dbReference>
<dbReference type="Pfam" id="PF17811">
    <property type="entry name" value="JHD"/>
    <property type="match status" value="1"/>
</dbReference>
<evidence type="ECO:0000256" key="9">
    <source>
        <dbReference type="ARBA" id="ARBA00022771"/>
    </source>
</evidence>
<dbReference type="InterPro" id="IPR011011">
    <property type="entry name" value="Znf_FYVE_PHD"/>
</dbReference>
<dbReference type="InterPro" id="IPR041070">
    <property type="entry name" value="JHD"/>
</dbReference>
<gene>
    <name evidence="21" type="primary">KDM2A</name>
</gene>
<comment type="similarity">
    <text evidence="3">Belongs to the JHDM1 histone demethylase family.</text>
</comment>
<dbReference type="PROSITE" id="PS51058">
    <property type="entry name" value="ZF_CXXC"/>
    <property type="match status" value="1"/>
</dbReference>
<evidence type="ECO:0000256" key="2">
    <source>
        <dbReference type="ARBA" id="ARBA00004123"/>
    </source>
</evidence>
<evidence type="ECO:0000256" key="8">
    <source>
        <dbReference type="ARBA" id="ARBA00022737"/>
    </source>
</evidence>
<dbReference type="InterPro" id="IPR013083">
    <property type="entry name" value="Znf_RING/FYVE/PHD"/>
</dbReference>
<evidence type="ECO:0000256" key="7">
    <source>
        <dbReference type="ARBA" id="ARBA00022723"/>
    </source>
</evidence>
<dbReference type="FunCoup" id="A0A1D5NW01">
    <property type="interactions" value="2357"/>
</dbReference>
<keyword evidence="18" id="KW-0539">Nucleus</keyword>
<comment type="subcellular location">
    <subcellularLocation>
        <location evidence="2">Nucleus</location>
    </subcellularLocation>
</comment>
<dbReference type="Gene3D" id="2.60.120.650">
    <property type="entry name" value="Cupin"/>
    <property type="match status" value="1"/>
</dbReference>
<dbReference type="SMR" id="A0A1D5NW01"/>
<evidence type="ECO:0000256" key="6">
    <source>
        <dbReference type="ARBA" id="ARBA00022614"/>
    </source>
</evidence>
<dbReference type="FunFam" id="2.60.120.650:FF:000005">
    <property type="entry name" value="lysine-specific demethylase 2A isoform X1"/>
    <property type="match status" value="1"/>
</dbReference>
<dbReference type="InterPro" id="IPR003347">
    <property type="entry name" value="JmjC_dom"/>
</dbReference>
<keyword evidence="13" id="KW-0560">Oxidoreductase</keyword>
<dbReference type="InterPro" id="IPR006553">
    <property type="entry name" value="Leu-rich_rpt_Cys-con_subtyp"/>
</dbReference>
<proteinExistence type="inferred from homology"/>
<dbReference type="Pfam" id="PF02008">
    <property type="entry name" value="zf-CXXC"/>
    <property type="match status" value="1"/>
</dbReference>
<reference evidence="21" key="1">
    <citation type="submission" date="2020-11" db="EMBL/GenBank/DDBJ databases">
        <title>Gallus gallus (Chicken) genome, bGalGal1, GRCg7b, maternal haplotype autosomes + Z &amp; W.</title>
        <authorList>
            <person name="Warren W."/>
            <person name="Formenti G."/>
            <person name="Fedrigo O."/>
            <person name="Haase B."/>
            <person name="Mountcastle J."/>
            <person name="Balacco J."/>
            <person name="Tracey A."/>
            <person name="Schneider V."/>
            <person name="Okimoto R."/>
            <person name="Cheng H."/>
            <person name="Hawken R."/>
            <person name="Howe K."/>
            <person name="Jarvis E.D."/>
        </authorList>
    </citation>
    <scope>NUCLEOTIDE SEQUENCE [LARGE SCALE GENOMIC DNA]</scope>
    <source>
        <strain evidence="21">Broiler</strain>
    </source>
</reference>
<dbReference type="GeneTree" id="ENSGT00940000155484"/>
<comment type="cofactor">
    <cofactor evidence="1">
        <name>Fe(2+)</name>
        <dbReference type="ChEBI" id="CHEBI:29033"/>
    </cofactor>
</comment>
<evidence type="ECO:0000256" key="16">
    <source>
        <dbReference type="ARBA" id="ARBA00023125"/>
    </source>
</evidence>
<evidence type="ECO:0000256" key="5">
    <source>
        <dbReference type="ARBA" id="ARBA00022491"/>
    </source>
</evidence>
<dbReference type="Bgee" id="ENSGALG00000041953">
    <property type="expression patterns" value="Expressed in cerebellum and 12 other cell types or tissues"/>
</dbReference>
<evidence type="ECO:0000256" key="10">
    <source>
        <dbReference type="ARBA" id="ARBA00022833"/>
    </source>
</evidence>
<dbReference type="GO" id="GO:0003712">
    <property type="term" value="F:transcription coregulator activity"/>
    <property type="evidence" value="ECO:0000318"/>
    <property type="project" value="GO_Central"/>
</dbReference>
<keyword evidence="22" id="KW-1185">Reference proteome</keyword>
<dbReference type="CDD" id="cd22181">
    <property type="entry name" value="F-box_FBXL11"/>
    <property type="match status" value="1"/>
</dbReference>
<dbReference type="Gene3D" id="1.20.58.1360">
    <property type="match status" value="1"/>
</dbReference>
<evidence type="ECO:0000256" key="15">
    <source>
        <dbReference type="ARBA" id="ARBA00023015"/>
    </source>
</evidence>
<dbReference type="InterPro" id="IPR032675">
    <property type="entry name" value="LRR_dom_sf"/>
</dbReference>
<dbReference type="InterPro" id="IPR001810">
    <property type="entry name" value="F-box_dom"/>
</dbReference>
<organism evidence="21 22">
    <name type="scientific">Gallus gallus</name>
    <name type="common">Chicken</name>
    <dbReference type="NCBI Taxonomy" id="9031"/>
    <lineage>
        <taxon>Eukaryota</taxon>
        <taxon>Metazoa</taxon>
        <taxon>Chordata</taxon>
        <taxon>Craniata</taxon>
        <taxon>Vertebrata</taxon>
        <taxon>Euteleostomi</taxon>
        <taxon>Archelosauria</taxon>
        <taxon>Archosauria</taxon>
        <taxon>Dinosauria</taxon>
        <taxon>Saurischia</taxon>
        <taxon>Theropoda</taxon>
        <taxon>Coelurosauria</taxon>
        <taxon>Aves</taxon>
        <taxon>Neognathae</taxon>
        <taxon>Galloanserae</taxon>
        <taxon>Galliformes</taxon>
        <taxon>Phasianidae</taxon>
        <taxon>Phasianinae</taxon>
        <taxon>Gallus</taxon>
    </lineage>
</organism>
<keyword evidence="14" id="KW-0408">Iron</keyword>
<evidence type="ECO:0000313" key="22">
    <source>
        <dbReference type="Proteomes" id="UP000000539"/>
    </source>
</evidence>
<dbReference type="CDD" id="cd15643">
    <property type="entry name" value="PHD_KDM2A"/>
    <property type="match status" value="1"/>
</dbReference>
<dbReference type="GO" id="GO:0006338">
    <property type="term" value="P:chromatin remodeling"/>
    <property type="evidence" value="ECO:0000318"/>
    <property type="project" value="GO_Central"/>
</dbReference>
<evidence type="ECO:0000256" key="12">
    <source>
        <dbReference type="ARBA" id="ARBA00022964"/>
    </source>
</evidence>
<sequence>MAAAAPVRGQRRRRDLEEEDDDSSPGVSFSLSSEESEMEPEEERIRYSQRLRGTMRRRYEDDGISDDEIEGKRTFDLEEKLSTNKFNSTFVIFMEGKDFTVEYIQRGGLRDPLIFRSSDGLGIKMPDPDFSVNDVRLCVGSRRMVDVMDVNTQRDIEMSMAQWARYYETPEAEREKLYNVISLEFSHTKLENLVQRPATVDLIDWVDNMWPRHLKESQTESTNAILEMQYPKVQKYCLMSVKGCYTDFHVDFGGTSVWYHIHRGGKIFWLIPPTPQNLELYENWLLSGKQGDIFLGDRVSECQRIELKQGYTFVIPSGWIHAVYTPMDTLVFGGNFLHSFNIPMQLRIYSIEDRTRVPNKFRYPFYYEMCWYVLERYVYCITSRSHLTKDFQKESLSMDMELSSSDSVNMEEEEEEEEDAAGKEPRRPITRRSVLTSPVANGANVDYDELSRSCRSSLPALKKSPSIDSSDSSRGSQNGQAWEPHGGSPRKSRRVHLTQFELEGLRCLVDKLESLPLHKKCVPTGIEDEDALIADVKLLLEEYANSDPKLALTGIPIVQWPKRDKLKLQARLRVRLPTIPITKPHTMKPTPRPTPIRPTMSPIVSGARRRRVRCRKCKACMQGECGMCHYCRDMKKFGGPGRMKQSCVLRQCLAPRLPHSVTCALCGEVDQNEDSQDFEKKLMECCICNEIVHPGCLQMDGEGLLNDELPNCWECPKCYQGDDTEKGQGARWHARARLLQKRRALPGPPARQRAEHTWQHSARWRLLTLPRMLPYRYHIDCRTVPAAVDGSRAAKKRKVEESDDDMAQAKVLRPLRSCEEPLTPPPNSPTPMLQLIHDPVSPRGVVTRSSPGAGPSEHHSASRDERFKRRQLLRLQATERTIVREKENNPSGKKELSEVEKAKLHGSYLTVTLQRPTKDVHGTSIVPKLQAITASSANLQHSPRVVMRHTPARMHPRGGGEDEVAAEEDEEDEDEDDENMEEGGAARLNGRGGRVQEGEESWMQREVWMSVFRYLTRRELCECMRVCKTWYKWCCDKRLWTKIDLSRCKSITPQALSGIIKRQPISLDLSWTNISKKQLTWLVNRLPGLKDLILAGCSWSAVCALSTSSCPLLRTLDLRWAVGIKDPQIRDLLTPPTDKPSQDNRSKLRNMIDFRLAGLDITDATLRLIIRHMPLLSRLDLSHCNHLTDQSANLLTAVGSSTRNSLTELNMAGCNKLTDQALLYLRRISNVTLIDLRGCKQITRKACEHFISDLSINSLYCLSDEKLIQKIS</sequence>
<feature type="region of interest" description="Disordered" evidence="20">
    <location>
        <begin position="581"/>
        <end position="601"/>
    </location>
</feature>
<dbReference type="InterPro" id="IPR002857">
    <property type="entry name" value="Znf_CXXC"/>
</dbReference>
<keyword evidence="5" id="KW-0678">Repressor</keyword>
<dbReference type="Pfam" id="PF12937">
    <property type="entry name" value="F-box-like"/>
    <property type="match status" value="1"/>
</dbReference>
<evidence type="ECO:0000256" key="3">
    <source>
        <dbReference type="ARBA" id="ARBA00008037"/>
    </source>
</evidence>
<dbReference type="GO" id="GO:0006303">
    <property type="term" value="P:double-strand break repair via nonhomologous end joining"/>
    <property type="evidence" value="ECO:0007669"/>
    <property type="project" value="Ensembl"/>
</dbReference>
<keyword evidence="12" id="KW-0223">Dioxygenase</keyword>
<dbReference type="SMART" id="SM00367">
    <property type="entry name" value="LRR_CC"/>
    <property type="match status" value="5"/>
</dbReference>
<evidence type="ECO:0000256" key="1">
    <source>
        <dbReference type="ARBA" id="ARBA00001954"/>
    </source>
</evidence>
<dbReference type="InterPro" id="IPR019786">
    <property type="entry name" value="Zinc_finger_PHD-type_CS"/>
</dbReference>
<dbReference type="GO" id="GO:0008270">
    <property type="term" value="F:zinc ion binding"/>
    <property type="evidence" value="ECO:0007669"/>
    <property type="project" value="UniProtKB-KW"/>
</dbReference>
<dbReference type="Gene3D" id="3.80.10.10">
    <property type="entry name" value="Ribonuclease Inhibitor"/>
    <property type="match status" value="1"/>
</dbReference>
<evidence type="ECO:0000256" key="14">
    <source>
        <dbReference type="ARBA" id="ARBA00023004"/>
    </source>
</evidence>
<dbReference type="SUPFAM" id="SSF52047">
    <property type="entry name" value="RNI-like"/>
    <property type="match status" value="1"/>
</dbReference>
<dbReference type="AlphaFoldDB" id="A0A1D5NW01"/>
<dbReference type="GO" id="GO:0140680">
    <property type="term" value="F:histone H3K36me/H3K36me2 demethylase activity"/>
    <property type="evidence" value="ECO:0007669"/>
    <property type="project" value="UniProtKB-EC"/>
</dbReference>
<dbReference type="GO" id="GO:0032922">
    <property type="term" value="P:circadian regulation of gene expression"/>
    <property type="evidence" value="ECO:0007669"/>
    <property type="project" value="Ensembl"/>
</dbReference>
<dbReference type="FunFam" id="3.80.10.10:FF:000011">
    <property type="entry name" value="Lysine-specific demethylase 2B isoform X1"/>
    <property type="match status" value="1"/>
</dbReference>
<keyword evidence="8" id="KW-0677">Repeat</keyword>
<dbReference type="CDD" id="cd21784">
    <property type="entry name" value="CTD_KDM2A"/>
    <property type="match status" value="1"/>
</dbReference>
<dbReference type="eggNOG" id="KOG1633">
    <property type="taxonomic scope" value="Eukaryota"/>
</dbReference>
<dbReference type="STRING" id="9031.ENSGALP00000044531"/>